<dbReference type="InterPro" id="IPR002639">
    <property type="entry name" value="UreF"/>
</dbReference>
<comment type="subcellular location">
    <subcellularLocation>
        <location evidence="1">Cytoplasm</location>
    </subcellularLocation>
</comment>
<dbReference type="Pfam" id="PF01730">
    <property type="entry name" value="UreF"/>
    <property type="match status" value="1"/>
</dbReference>
<comment type="subunit">
    <text evidence="1">UreD, UreF and UreG form a complex that acts as a GTP-hydrolysis-dependent molecular chaperone, activating the urease apoprotein by helping to assemble the nickel containing metallocenter of UreC. The UreE protein probably delivers the nickel.</text>
</comment>
<dbReference type="PANTHER" id="PTHR33620:SF1">
    <property type="entry name" value="UREASE ACCESSORY PROTEIN F"/>
    <property type="match status" value="1"/>
</dbReference>
<protein>
    <recommendedName>
        <fullName evidence="1">Urease accessory protein UreF</fullName>
    </recommendedName>
</protein>
<keyword evidence="1" id="KW-0143">Chaperone</keyword>
<comment type="caution">
    <text evidence="2">The sequence shown here is derived from an EMBL/GenBank/DDBJ whole genome shotgun (WGS) entry which is preliminary data.</text>
</comment>
<keyword evidence="3" id="KW-1185">Reference proteome</keyword>
<accession>A0ABV8P057</accession>
<evidence type="ECO:0000313" key="3">
    <source>
        <dbReference type="Proteomes" id="UP001595848"/>
    </source>
</evidence>
<gene>
    <name evidence="1" type="primary">ureF</name>
    <name evidence="2" type="ORF">ACFOY1_09335</name>
</gene>
<sequence length="225" mass="24425">MALPDLAALLQLASPALPIGAFSYSQALEAAIETGLVSDADSARCWIAAGLDLLAGGEAVLLLRLCRAWNESDMAAVHRHNDTLLAWRESCELRLETEQMGGSLARLARELEWGEPDLRTQLAGIKPIALPTAYAYAATALSIDEPHALTAWLYAWLENQVCAALKAIPLGQVAGQRILYGLRNAVAQAARRALDCIDDDIQTFAPMLGILSSRHETQYSRLFRS</sequence>
<dbReference type="HAMAP" id="MF_01385">
    <property type="entry name" value="UreF"/>
    <property type="match status" value="1"/>
</dbReference>
<dbReference type="PIRSF" id="PIRSF009467">
    <property type="entry name" value="Ureas_acces_UreF"/>
    <property type="match status" value="1"/>
</dbReference>
<dbReference type="EMBL" id="JBHSBV010000003">
    <property type="protein sequence ID" value="MFC4201157.1"/>
    <property type="molecule type" value="Genomic_DNA"/>
</dbReference>
<organism evidence="2 3">
    <name type="scientific">Candidimonas humi</name>
    <dbReference type="NCBI Taxonomy" id="683355"/>
    <lineage>
        <taxon>Bacteria</taxon>
        <taxon>Pseudomonadati</taxon>
        <taxon>Pseudomonadota</taxon>
        <taxon>Betaproteobacteria</taxon>
        <taxon>Burkholderiales</taxon>
        <taxon>Alcaligenaceae</taxon>
        <taxon>Candidimonas</taxon>
    </lineage>
</organism>
<proteinExistence type="inferred from homology"/>
<comment type="function">
    <text evidence="1">Required for maturation of urease via the functional incorporation of the urease nickel metallocenter.</text>
</comment>
<dbReference type="Proteomes" id="UP001595848">
    <property type="component" value="Unassembled WGS sequence"/>
</dbReference>
<comment type="similarity">
    <text evidence="1">Belongs to the UreF family.</text>
</comment>
<keyword evidence="1" id="KW-0963">Cytoplasm</keyword>
<dbReference type="PANTHER" id="PTHR33620">
    <property type="entry name" value="UREASE ACCESSORY PROTEIN F"/>
    <property type="match status" value="1"/>
</dbReference>
<keyword evidence="1" id="KW-0996">Nickel insertion</keyword>
<dbReference type="RefSeq" id="WP_217963802.1">
    <property type="nucleotide sequence ID" value="NZ_JAHTBN010000002.1"/>
</dbReference>
<evidence type="ECO:0000256" key="1">
    <source>
        <dbReference type="HAMAP-Rule" id="MF_01385"/>
    </source>
</evidence>
<reference evidence="3" key="1">
    <citation type="journal article" date="2019" name="Int. J. Syst. Evol. Microbiol.">
        <title>The Global Catalogue of Microorganisms (GCM) 10K type strain sequencing project: providing services to taxonomists for standard genome sequencing and annotation.</title>
        <authorList>
            <consortium name="The Broad Institute Genomics Platform"/>
            <consortium name="The Broad Institute Genome Sequencing Center for Infectious Disease"/>
            <person name="Wu L."/>
            <person name="Ma J."/>
        </authorList>
    </citation>
    <scope>NUCLEOTIDE SEQUENCE [LARGE SCALE GENOMIC DNA]</scope>
    <source>
        <strain evidence="3">LMG 24813</strain>
    </source>
</reference>
<evidence type="ECO:0000313" key="2">
    <source>
        <dbReference type="EMBL" id="MFC4201157.1"/>
    </source>
</evidence>
<name>A0ABV8P057_9BURK</name>